<organism evidence="1 2">
    <name type="scientific">Aspergillus fumigatus (strain CBS 144.89 / FGSC A1163 / CEA10)</name>
    <name type="common">Neosartorya fumigata</name>
    <dbReference type="NCBI Taxonomy" id="451804"/>
    <lineage>
        <taxon>Eukaryota</taxon>
        <taxon>Fungi</taxon>
        <taxon>Dikarya</taxon>
        <taxon>Ascomycota</taxon>
        <taxon>Pezizomycotina</taxon>
        <taxon>Eurotiomycetes</taxon>
        <taxon>Eurotiomycetidae</taxon>
        <taxon>Eurotiales</taxon>
        <taxon>Aspergillaceae</taxon>
        <taxon>Aspergillus</taxon>
        <taxon>Aspergillus subgen. Fumigati</taxon>
    </lineage>
</organism>
<dbReference type="HOGENOM" id="CLU_2739567_0_0_1"/>
<protein>
    <submittedName>
        <fullName evidence="1">Uncharacterized protein</fullName>
    </submittedName>
</protein>
<name>B0YB59_ASPFC</name>
<dbReference type="Proteomes" id="UP000001699">
    <property type="component" value="Unassembled WGS sequence"/>
</dbReference>
<evidence type="ECO:0000313" key="2">
    <source>
        <dbReference type="Proteomes" id="UP000001699"/>
    </source>
</evidence>
<proteinExistence type="predicted"/>
<dbReference type="VEuPathDB" id="FungiDB:AFUB_091660"/>
<reference evidence="1 2" key="1">
    <citation type="journal article" date="2008" name="PLoS Genet.">
        <title>Genomic islands in the pathogenic filamentous fungus Aspergillus fumigatus.</title>
        <authorList>
            <person name="Fedorova N.D."/>
            <person name="Khaldi N."/>
            <person name="Joardar V.S."/>
            <person name="Maiti R."/>
            <person name="Amedeo P."/>
            <person name="Anderson M.J."/>
            <person name="Crabtree J."/>
            <person name="Silva J.C."/>
            <person name="Badger J.H."/>
            <person name="Albarraq A."/>
            <person name="Angiuoli S."/>
            <person name="Bussey H."/>
            <person name="Bowyer P."/>
            <person name="Cotty P.J."/>
            <person name="Dyer P.S."/>
            <person name="Egan A."/>
            <person name="Galens K."/>
            <person name="Fraser-Liggett C.M."/>
            <person name="Haas B.J."/>
            <person name="Inman J.M."/>
            <person name="Kent R."/>
            <person name="Lemieux S."/>
            <person name="Malavazi I."/>
            <person name="Orvis J."/>
            <person name="Roemer T."/>
            <person name="Ronning C.M."/>
            <person name="Sundaram J.P."/>
            <person name="Sutton G."/>
            <person name="Turner G."/>
            <person name="Venter J.C."/>
            <person name="White O.R."/>
            <person name="Whitty B.R."/>
            <person name="Youngman P."/>
            <person name="Wolfe K.H."/>
            <person name="Goldman G.H."/>
            <person name="Wortman J.R."/>
            <person name="Jiang B."/>
            <person name="Denning D.W."/>
            <person name="Nierman W.C."/>
        </authorList>
    </citation>
    <scope>NUCLEOTIDE SEQUENCE [LARGE SCALE GENOMIC DNA]</scope>
    <source>
        <strain evidence="2">CBS 144.89 / FGSC A1163 / CEA10</strain>
    </source>
</reference>
<accession>B0YB59</accession>
<dbReference type="AlphaFoldDB" id="B0YB59"/>
<keyword evidence="2" id="KW-1185">Reference proteome</keyword>
<sequence length="71" mass="8091">MSLQYVKELIVSKRHSMAGSLLGDLSNARSYSSNVSTRNARSGRLRLDGIINHFFDLERDILERETISDCF</sequence>
<gene>
    <name evidence="1" type="ORF">AFUB_091660</name>
</gene>
<evidence type="ECO:0000313" key="1">
    <source>
        <dbReference type="EMBL" id="EDP48449.1"/>
    </source>
</evidence>
<dbReference type="EMBL" id="DS499601">
    <property type="protein sequence ID" value="EDP48449.1"/>
    <property type="molecule type" value="Genomic_DNA"/>
</dbReference>